<reference evidence="4 5" key="1">
    <citation type="submission" date="2018-08" db="EMBL/GenBank/DDBJ databases">
        <title>Sequencing the genomes of 1000 actinobacteria strains.</title>
        <authorList>
            <person name="Klenk H.-P."/>
        </authorList>
    </citation>
    <scope>NUCLEOTIDE SEQUENCE [LARGE SCALE GENOMIC DNA]</scope>
    <source>
        <strain evidence="4 5">DSM 22891</strain>
    </source>
</reference>
<dbReference type="GO" id="GO:0008911">
    <property type="term" value="F:lactaldehyde dehydrogenase (NAD+) activity"/>
    <property type="evidence" value="ECO:0007669"/>
    <property type="project" value="TreeGrafter"/>
</dbReference>
<evidence type="ECO:0000256" key="1">
    <source>
        <dbReference type="ARBA" id="ARBA00009986"/>
    </source>
</evidence>
<dbReference type="SUPFAM" id="SSF53720">
    <property type="entry name" value="ALDH-like"/>
    <property type="match status" value="1"/>
</dbReference>
<evidence type="ECO:0000256" key="2">
    <source>
        <dbReference type="ARBA" id="ARBA00023002"/>
    </source>
</evidence>
<comment type="similarity">
    <text evidence="1">Belongs to the aldehyde dehydrogenase family.</text>
</comment>
<dbReference type="InterPro" id="IPR015590">
    <property type="entry name" value="Aldehyde_DH_dom"/>
</dbReference>
<dbReference type="Proteomes" id="UP000256485">
    <property type="component" value="Unassembled WGS sequence"/>
</dbReference>
<dbReference type="InterPro" id="IPR016162">
    <property type="entry name" value="Ald_DH_N"/>
</dbReference>
<dbReference type="OrthoDB" id="6882680at2"/>
<dbReference type="InterPro" id="IPR016163">
    <property type="entry name" value="Ald_DH_C"/>
</dbReference>
<evidence type="ECO:0000313" key="4">
    <source>
        <dbReference type="EMBL" id="REF36332.1"/>
    </source>
</evidence>
<organism evidence="4 5">
    <name type="scientific">Thermasporomyces composti</name>
    <dbReference type="NCBI Taxonomy" id="696763"/>
    <lineage>
        <taxon>Bacteria</taxon>
        <taxon>Bacillati</taxon>
        <taxon>Actinomycetota</taxon>
        <taxon>Actinomycetes</taxon>
        <taxon>Propionibacteriales</taxon>
        <taxon>Nocardioidaceae</taxon>
        <taxon>Thermasporomyces</taxon>
    </lineage>
</organism>
<sequence length="479" mass="50788">MRTQRLYLDGTWVDGTGSLADGSTRLEVRNPYDDSLVGVAAVASPEQAAAAVGAAARALRRGLPPHRRAEILRRAREEVARRAEEFAQMIRAEAGKPITAARQEVERALTTLDFAAEEARRPPGETVPLDAVPSGEGTLAFTVAQPVGVVAAITPFNFPLNLVAHKVAPALAAGCPVVLKPSERTPLTAGMLVEAFKAAELPPGWLNLVTGDPATIVGRWQEDPRVAVLTFTGSSRVGWQLKAASPYKRHILELGSATAMVIRADADLKAAVNAAVTSGFTFAGQACISLQRLYVEKAVVDEVLHRLVEAAEALPAGDPALEATVVGPLITPEATKRVRSWLDDAVRDGARIVTGGTLTDDGVLRPTVVTDVPASSPLLCEEVFGPVVSVVPVANLDEAIRAVNDSRFGLNTSIYTSDLTSALRYAREAQAGTVLVNRPPAFRADHMPYGGVKESGQGREGVKYAVEELTERKLVILGS</sequence>
<dbReference type="InterPro" id="IPR051020">
    <property type="entry name" value="ALDH-related_metabolic_enz"/>
</dbReference>
<keyword evidence="5" id="KW-1185">Reference proteome</keyword>
<accession>A0A3D9V3E5</accession>
<dbReference type="InterPro" id="IPR016161">
    <property type="entry name" value="Ald_DH/histidinol_DH"/>
</dbReference>
<dbReference type="EMBL" id="QTUC01000001">
    <property type="protein sequence ID" value="REF36332.1"/>
    <property type="molecule type" value="Genomic_DNA"/>
</dbReference>
<proteinExistence type="inferred from homology"/>
<dbReference type="PANTHER" id="PTHR42991">
    <property type="entry name" value="ALDEHYDE DEHYDROGENASE"/>
    <property type="match status" value="1"/>
</dbReference>
<dbReference type="Pfam" id="PF00171">
    <property type="entry name" value="Aldedh"/>
    <property type="match status" value="1"/>
</dbReference>
<dbReference type="Gene3D" id="3.40.309.10">
    <property type="entry name" value="Aldehyde Dehydrogenase, Chain A, domain 2"/>
    <property type="match status" value="1"/>
</dbReference>
<keyword evidence="2" id="KW-0560">Oxidoreductase</keyword>
<protein>
    <submittedName>
        <fullName evidence="4">Acyl-CoA reductase-like NAD-dependent aldehyde dehydrogenase</fullName>
    </submittedName>
</protein>
<feature type="domain" description="Aldehyde dehydrogenase" evidence="3">
    <location>
        <begin position="23"/>
        <end position="475"/>
    </location>
</feature>
<dbReference type="AlphaFoldDB" id="A0A3D9V3E5"/>
<dbReference type="Gene3D" id="3.40.605.10">
    <property type="entry name" value="Aldehyde Dehydrogenase, Chain A, domain 1"/>
    <property type="match status" value="1"/>
</dbReference>
<comment type="caution">
    <text evidence="4">The sequence shown here is derived from an EMBL/GenBank/DDBJ whole genome shotgun (WGS) entry which is preliminary data.</text>
</comment>
<name>A0A3D9V3E5_THECX</name>
<gene>
    <name evidence="4" type="ORF">DFJ64_1738</name>
</gene>
<evidence type="ECO:0000313" key="5">
    <source>
        <dbReference type="Proteomes" id="UP000256485"/>
    </source>
</evidence>
<dbReference type="RefSeq" id="WP_115849986.1">
    <property type="nucleotide sequence ID" value="NZ_QTUC01000001.1"/>
</dbReference>
<dbReference type="PANTHER" id="PTHR42991:SF1">
    <property type="entry name" value="ALDEHYDE DEHYDROGENASE"/>
    <property type="match status" value="1"/>
</dbReference>
<evidence type="ECO:0000259" key="3">
    <source>
        <dbReference type="Pfam" id="PF00171"/>
    </source>
</evidence>